<dbReference type="OrthoDB" id="10481969at2759"/>
<proteinExistence type="predicted"/>
<organism evidence="1 2">
    <name type="scientific">Plasmopara halstedii</name>
    <name type="common">Downy mildew of sunflower</name>
    <dbReference type="NCBI Taxonomy" id="4781"/>
    <lineage>
        <taxon>Eukaryota</taxon>
        <taxon>Sar</taxon>
        <taxon>Stramenopiles</taxon>
        <taxon>Oomycota</taxon>
        <taxon>Peronosporomycetes</taxon>
        <taxon>Peronosporales</taxon>
        <taxon>Peronosporaceae</taxon>
        <taxon>Plasmopara</taxon>
    </lineage>
</organism>
<reference evidence="2" key="1">
    <citation type="submission" date="2014-09" db="EMBL/GenBank/DDBJ databases">
        <authorList>
            <person name="Sharma Rahul"/>
            <person name="Thines Marco"/>
        </authorList>
    </citation>
    <scope>NUCLEOTIDE SEQUENCE [LARGE SCALE GENOMIC DNA]</scope>
</reference>
<evidence type="ECO:0000313" key="1">
    <source>
        <dbReference type="EMBL" id="CEG36439.1"/>
    </source>
</evidence>
<keyword evidence="2" id="KW-1185">Reference proteome</keyword>
<dbReference type="AlphaFoldDB" id="A0A0P1A7H2"/>
<protein>
    <submittedName>
        <fullName evidence="1">Uncharacterized protein</fullName>
    </submittedName>
</protein>
<name>A0A0P1A7H2_PLAHL</name>
<dbReference type="RefSeq" id="XP_024572808.1">
    <property type="nucleotide sequence ID" value="XM_024720823.1"/>
</dbReference>
<dbReference type="Proteomes" id="UP000054928">
    <property type="component" value="Unassembled WGS sequence"/>
</dbReference>
<sequence length="137" mass="15927">MTLEDSGNEDEEDFMGEIIDNFASLDTQIERSELEEFVHIDDENNEEYSKAILEDVDEMLETLTHQNDPSAECVTFHGFEQLHKATLEIEDQLLCSEVMEEAGDMFNDLRISFESFQQKLRQVTIKVKRKKCKMPGK</sequence>
<evidence type="ECO:0000313" key="2">
    <source>
        <dbReference type="Proteomes" id="UP000054928"/>
    </source>
</evidence>
<dbReference type="EMBL" id="CCYD01000207">
    <property type="protein sequence ID" value="CEG36439.1"/>
    <property type="molecule type" value="Genomic_DNA"/>
</dbReference>
<dbReference type="GeneID" id="36398044"/>
<accession>A0A0P1A7H2</accession>